<proteinExistence type="predicted"/>
<protein>
    <submittedName>
        <fullName evidence="2">Spore coat polysaccharide biosynthesis protein spsE</fullName>
    </submittedName>
</protein>
<feature type="domain" description="AFP-like" evidence="1">
    <location>
        <begin position="279"/>
        <end position="329"/>
    </location>
</feature>
<dbReference type="InterPro" id="IPR020007">
    <property type="entry name" value="NeuB/NeuA"/>
</dbReference>
<dbReference type="RefSeq" id="WP_003758680.1">
    <property type="nucleotide sequence ID" value="NZ_CABKNG010000002.1"/>
</dbReference>
<dbReference type="GO" id="GO:0016051">
    <property type="term" value="P:carbohydrate biosynthetic process"/>
    <property type="evidence" value="ECO:0007669"/>
    <property type="project" value="InterPro"/>
</dbReference>
<dbReference type="SUPFAM" id="SSF51269">
    <property type="entry name" value="AFP III-like domain"/>
    <property type="match status" value="1"/>
</dbReference>
<dbReference type="Pfam" id="PF08666">
    <property type="entry name" value="SAF"/>
    <property type="match status" value="1"/>
</dbReference>
<dbReference type="InterPro" id="IPR013132">
    <property type="entry name" value="PseI/NeuA/B-like_N"/>
</dbReference>
<dbReference type="InterPro" id="IPR036732">
    <property type="entry name" value="AFP_Neu5c_C_sf"/>
</dbReference>
<dbReference type="PANTHER" id="PTHR42966">
    <property type="entry name" value="N-ACETYLNEURAMINATE SYNTHASE"/>
    <property type="match status" value="1"/>
</dbReference>
<evidence type="ECO:0000313" key="3">
    <source>
        <dbReference type="Proteomes" id="UP000254879"/>
    </source>
</evidence>
<dbReference type="InterPro" id="IPR013974">
    <property type="entry name" value="SAF"/>
</dbReference>
<dbReference type="InterPro" id="IPR057736">
    <property type="entry name" value="SAF_PseI/NeuA/NeuB"/>
</dbReference>
<name>A0A378M976_LISGR</name>
<dbReference type="InterPro" id="IPR013785">
    <property type="entry name" value="Aldolase_TIM"/>
</dbReference>
<dbReference type="SUPFAM" id="SSF51569">
    <property type="entry name" value="Aldolase"/>
    <property type="match status" value="1"/>
</dbReference>
<evidence type="ECO:0000259" key="1">
    <source>
        <dbReference type="PROSITE" id="PS50844"/>
    </source>
</evidence>
<reference evidence="2 3" key="1">
    <citation type="submission" date="2018-06" db="EMBL/GenBank/DDBJ databases">
        <authorList>
            <consortium name="Pathogen Informatics"/>
            <person name="Doyle S."/>
        </authorList>
    </citation>
    <scope>NUCLEOTIDE SEQUENCE [LARGE SCALE GENOMIC DNA]</scope>
    <source>
        <strain evidence="3">NCTC 10815</strain>
    </source>
</reference>
<dbReference type="PROSITE" id="PS50844">
    <property type="entry name" value="AFP_LIKE"/>
    <property type="match status" value="1"/>
</dbReference>
<dbReference type="Pfam" id="PF03102">
    <property type="entry name" value="NeuB"/>
    <property type="match status" value="1"/>
</dbReference>
<dbReference type="InterPro" id="IPR006190">
    <property type="entry name" value="SAF_AFP_Neu5Ac"/>
</dbReference>
<dbReference type="Gene3D" id="3.20.20.70">
    <property type="entry name" value="Aldolase class I"/>
    <property type="match status" value="1"/>
</dbReference>
<accession>A0A378M976</accession>
<gene>
    <name evidence="2" type="primary">spsE</name>
    <name evidence="2" type="ORF">NCTC10815_00165</name>
</gene>
<dbReference type="AlphaFoldDB" id="A0A378M976"/>
<dbReference type="Proteomes" id="UP000254879">
    <property type="component" value="Unassembled WGS sequence"/>
</dbReference>
<dbReference type="EMBL" id="UGPG01000001">
    <property type="protein sequence ID" value="STY42917.1"/>
    <property type="molecule type" value="Genomic_DNA"/>
</dbReference>
<dbReference type="Gene3D" id="3.90.1210.10">
    <property type="entry name" value="Antifreeze-like/N-acetylneuraminic acid synthase C-terminal domain"/>
    <property type="match status" value="1"/>
</dbReference>
<dbReference type="SMART" id="SM00858">
    <property type="entry name" value="SAF"/>
    <property type="match status" value="1"/>
</dbReference>
<dbReference type="InterPro" id="IPR051690">
    <property type="entry name" value="PseI-like"/>
</dbReference>
<dbReference type="CDD" id="cd11615">
    <property type="entry name" value="SAF_NeuB_like"/>
    <property type="match status" value="1"/>
</dbReference>
<dbReference type="NCBIfam" id="TIGR03569">
    <property type="entry name" value="NeuB_NnaB"/>
    <property type="match status" value="1"/>
</dbReference>
<sequence>MTYIIAEIGCNHNGDVNLAKQMIDEAAKCGVDAVKFQTFKADKLISKHAPKANYQKETTGEQESQLQMTRKLELSHDDYLGLKNYAEGKGLAVFSTPFDDESLDFLIQTDMPIYKISSGDLTNLPFLEKIGGLQKKVILSTGMADLEEIHTAIQVLQENGTSDIALLHCTTEYPTAFPDVNLQVLRTFQTLFPDLEIGYSDHSLGYEVPIAAVAMGAQVIEKHFTLDNDLPGPDHRASATPDILKRLVEGIRHIELALGTGDKKPVAAELANREAARKSIVAKRSIRKGEIFTADNLTVKRPGNGISPMKWYEILGKESTRDFAEDDLIELEAAPEVQVNVQ</sequence>
<dbReference type="PANTHER" id="PTHR42966:SF1">
    <property type="entry name" value="SIALIC ACID SYNTHASE"/>
    <property type="match status" value="1"/>
</dbReference>
<dbReference type="GO" id="GO:0047444">
    <property type="term" value="F:N-acylneuraminate-9-phosphate synthase activity"/>
    <property type="evidence" value="ECO:0007669"/>
    <property type="project" value="TreeGrafter"/>
</dbReference>
<evidence type="ECO:0000313" key="2">
    <source>
        <dbReference type="EMBL" id="STY42917.1"/>
    </source>
</evidence>
<organism evidence="2 3">
    <name type="scientific">Listeria grayi</name>
    <name type="common">Listeria murrayi</name>
    <dbReference type="NCBI Taxonomy" id="1641"/>
    <lineage>
        <taxon>Bacteria</taxon>
        <taxon>Bacillati</taxon>
        <taxon>Bacillota</taxon>
        <taxon>Bacilli</taxon>
        <taxon>Bacillales</taxon>
        <taxon>Listeriaceae</taxon>
        <taxon>Listeria</taxon>
    </lineage>
</organism>